<gene>
    <name evidence="1" type="ORF">GJ699_14380</name>
</gene>
<reference evidence="1 2" key="1">
    <citation type="submission" date="2019-11" db="EMBL/GenBank/DDBJ databases">
        <title>Novel species isolated from a subtropical stream in China.</title>
        <authorList>
            <person name="Lu H."/>
        </authorList>
    </citation>
    <scope>NUCLEOTIDE SEQUENCE [LARGE SCALE GENOMIC DNA]</scope>
    <source>
        <strain evidence="1 2">FT80W</strain>
    </source>
</reference>
<dbReference type="Proteomes" id="UP000433309">
    <property type="component" value="Unassembled WGS sequence"/>
</dbReference>
<name>A0A6I2L4L3_9BURK</name>
<organism evidence="1 2">
    <name type="scientific">Duganella guangzhouensis</name>
    <dbReference type="NCBI Taxonomy" id="2666084"/>
    <lineage>
        <taxon>Bacteria</taxon>
        <taxon>Pseudomonadati</taxon>
        <taxon>Pseudomonadota</taxon>
        <taxon>Betaproteobacteria</taxon>
        <taxon>Burkholderiales</taxon>
        <taxon>Oxalobacteraceae</taxon>
        <taxon>Telluria group</taxon>
        <taxon>Duganella</taxon>
    </lineage>
</organism>
<sequence>MALAQTLFGFETTQATMARAVKSMLDLNQQIGERQRNQAMALLRGTLGACHPAVLSTMRALLDVQLDLTSGLGSQWKTTLDTFIERCGACVGDLRRADDHNEMPGILLMFADHVNQQMRADSERLAQLLSSASSAGRILAMRGLDEMASDTSDEGHRDLT</sequence>
<comment type="caution">
    <text evidence="1">The sequence shown here is derived from an EMBL/GenBank/DDBJ whole genome shotgun (WGS) entry which is preliminary data.</text>
</comment>
<evidence type="ECO:0000313" key="2">
    <source>
        <dbReference type="Proteomes" id="UP000433309"/>
    </source>
</evidence>
<keyword evidence="2" id="KW-1185">Reference proteome</keyword>
<protein>
    <submittedName>
        <fullName evidence="1">Uncharacterized protein</fullName>
    </submittedName>
</protein>
<evidence type="ECO:0000313" key="1">
    <source>
        <dbReference type="EMBL" id="MRW91179.1"/>
    </source>
</evidence>
<proteinExistence type="predicted"/>
<accession>A0A6I2L4L3</accession>
<dbReference type="RefSeq" id="WP_154377290.1">
    <property type="nucleotide sequence ID" value="NZ_WKJK01000006.1"/>
</dbReference>
<dbReference type="AlphaFoldDB" id="A0A6I2L4L3"/>
<dbReference type="EMBL" id="WKJK01000006">
    <property type="protein sequence ID" value="MRW91179.1"/>
    <property type="molecule type" value="Genomic_DNA"/>
</dbReference>